<organism evidence="10">
    <name type="scientific">Ixodes ricinus</name>
    <name type="common">Common tick</name>
    <name type="synonym">Acarus ricinus</name>
    <dbReference type="NCBI Taxonomy" id="34613"/>
    <lineage>
        <taxon>Eukaryota</taxon>
        <taxon>Metazoa</taxon>
        <taxon>Ecdysozoa</taxon>
        <taxon>Arthropoda</taxon>
        <taxon>Chelicerata</taxon>
        <taxon>Arachnida</taxon>
        <taxon>Acari</taxon>
        <taxon>Parasitiformes</taxon>
        <taxon>Ixodida</taxon>
        <taxon>Ixodoidea</taxon>
        <taxon>Ixodidae</taxon>
        <taxon>Ixodinae</taxon>
        <taxon>Ixodes</taxon>
    </lineage>
</organism>
<proteinExistence type="evidence at transcript level"/>
<dbReference type="InterPro" id="IPR037034">
    <property type="entry name" value="RNA_pol_Rpb2_2_sf"/>
</dbReference>
<dbReference type="FunFam" id="3.90.1100.10:FF:000008">
    <property type="entry name" value="DNA-directed RNA polymerase subunit beta"/>
    <property type="match status" value="1"/>
</dbReference>
<comment type="similarity">
    <text evidence="2">Belongs to the RNA polymerase beta chain family.</text>
</comment>
<dbReference type="Gene3D" id="3.90.1100.10">
    <property type="match status" value="1"/>
</dbReference>
<dbReference type="InterPro" id="IPR007644">
    <property type="entry name" value="RNA_pol_bsu_protrusion"/>
</dbReference>
<dbReference type="SUPFAM" id="SSF64484">
    <property type="entry name" value="beta and beta-prime subunits of DNA dependent RNA-polymerase"/>
    <property type="match status" value="1"/>
</dbReference>
<dbReference type="GO" id="GO:0003677">
    <property type="term" value="F:DNA binding"/>
    <property type="evidence" value="ECO:0007669"/>
    <property type="project" value="InterPro"/>
</dbReference>
<keyword evidence="8" id="KW-0539">Nucleus</keyword>
<dbReference type="GO" id="GO:0032549">
    <property type="term" value="F:ribonucleoside binding"/>
    <property type="evidence" value="ECO:0007669"/>
    <property type="project" value="InterPro"/>
</dbReference>
<reference evidence="10" key="1">
    <citation type="journal article" date="2015" name="PLoS Negl. Trop. Dis.">
        <title>Deep Sequencing Analysis of the Ixodes ricinus Haemocytome.</title>
        <authorList>
            <person name="Kotsyfakis M."/>
            <person name="Kopacek P."/>
            <person name="Franta Z."/>
            <person name="Pedra J.H."/>
            <person name="Ribeiro J.M."/>
        </authorList>
    </citation>
    <scope>NUCLEOTIDE SEQUENCE</scope>
</reference>
<name>A0A090XAY3_IXORI</name>
<evidence type="ECO:0000256" key="7">
    <source>
        <dbReference type="ARBA" id="ARBA00023163"/>
    </source>
</evidence>
<evidence type="ECO:0000256" key="1">
    <source>
        <dbReference type="ARBA" id="ARBA00004123"/>
    </source>
</evidence>
<keyword evidence="6" id="KW-0548">Nucleotidyltransferase</keyword>
<evidence type="ECO:0000256" key="4">
    <source>
        <dbReference type="ARBA" id="ARBA00022478"/>
    </source>
</evidence>
<dbReference type="EC" id="2.7.7.6" evidence="3"/>
<feature type="non-terminal residue" evidence="10">
    <location>
        <position position="1"/>
    </location>
</feature>
<evidence type="ECO:0000256" key="3">
    <source>
        <dbReference type="ARBA" id="ARBA00012418"/>
    </source>
</evidence>
<evidence type="ECO:0000256" key="8">
    <source>
        <dbReference type="ARBA" id="ARBA00023242"/>
    </source>
</evidence>
<evidence type="ECO:0000313" key="10">
    <source>
        <dbReference type="EMBL" id="JAC94111.1"/>
    </source>
</evidence>
<keyword evidence="7" id="KW-0804">Transcription</keyword>
<dbReference type="GO" id="GO:0003899">
    <property type="term" value="F:DNA-directed RNA polymerase activity"/>
    <property type="evidence" value="ECO:0007669"/>
    <property type="project" value="UniProtKB-EC"/>
</dbReference>
<keyword evidence="5" id="KW-0808">Transferase</keyword>
<evidence type="ECO:0000256" key="2">
    <source>
        <dbReference type="ARBA" id="ARBA00006835"/>
    </source>
</evidence>
<sequence length="239" mass="27275">EKPSLRNTLTHEFGKLPNKQYKVIQDVSKAHIESFNYMIKEGLSRAVADIPPSEFALPNGDRVKIEMKDPFIGNPMISKNTIGVVTPQIYPAECRNRGTTYRGKWDVTRLLELEWTVQQDVIKKTAGEVPIMVKPQVCNRVEAVPRKSLCKGGEESEEFGGYFVVNGNEKIIRMLIMTRRNYPIAMVRNSWKNRGKTYSEYGVSPRSHRACVVRKTRCLPTELSADMPGACFKGFFFFF</sequence>
<dbReference type="GO" id="GO:0005634">
    <property type="term" value="C:nucleus"/>
    <property type="evidence" value="ECO:0007669"/>
    <property type="project" value="UniProtKB-SubCell"/>
</dbReference>
<protein>
    <recommendedName>
        <fullName evidence="3">DNA-directed RNA polymerase</fullName>
        <ecNumber evidence="3">2.7.7.6</ecNumber>
    </recommendedName>
</protein>
<accession>A0A090XAY3</accession>
<comment type="subcellular location">
    <subcellularLocation>
        <location evidence="1">Nucleus</location>
    </subcellularLocation>
</comment>
<dbReference type="PANTHER" id="PTHR20856">
    <property type="entry name" value="DNA-DIRECTED RNA POLYMERASE I SUBUNIT 2"/>
    <property type="match status" value="1"/>
</dbReference>
<keyword evidence="4 10" id="KW-0240">DNA-directed RNA polymerase</keyword>
<dbReference type="GO" id="GO:0000428">
    <property type="term" value="C:DNA-directed RNA polymerase complex"/>
    <property type="evidence" value="ECO:0007669"/>
    <property type="project" value="UniProtKB-KW"/>
</dbReference>
<feature type="domain" description="RNA polymerase beta subunit protrusion" evidence="9">
    <location>
        <begin position="29"/>
        <end position="177"/>
    </location>
</feature>
<dbReference type="Gene3D" id="3.90.1110.10">
    <property type="entry name" value="RNA polymerase Rpb2, domain 2"/>
    <property type="match status" value="1"/>
</dbReference>
<dbReference type="Pfam" id="PF04563">
    <property type="entry name" value="RNA_pol_Rpb2_1"/>
    <property type="match status" value="1"/>
</dbReference>
<evidence type="ECO:0000259" key="9">
    <source>
        <dbReference type="Pfam" id="PF04563"/>
    </source>
</evidence>
<dbReference type="InterPro" id="IPR015712">
    <property type="entry name" value="DNA-dir_RNA_pol_su2"/>
</dbReference>
<evidence type="ECO:0000256" key="5">
    <source>
        <dbReference type="ARBA" id="ARBA00022679"/>
    </source>
</evidence>
<evidence type="ECO:0000256" key="6">
    <source>
        <dbReference type="ARBA" id="ARBA00022695"/>
    </source>
</evidence>
<dbReference type="GO" id="GO:0006351">
    <property type="term" value="P:DNA-templated transcription"/>
    <property type="evidence" value="ECO:0007669"/>
    <property type="project" value="InterPro"/>
</dbReference>
<dbReference type="AlphaFoldDB" id="A0A090XAY3"/>
<dbReference type="EMBL" id="GBIH01000599">
    <property type="protein sequence ID" value="JAC94111.1"/>
    <property type="molecule type" value="mRNA"/>
</dbReference>